<accession>A0A090WN45</accession>
<dbReference type="AlphaFoldDB" id="A0A090WN45"/>
<proteinExistence type="inferred from homology"/>
<dbReference type="Pfam" id="PF03721">
    <property type="entry name" value="UDPG_MGDP_dh_N"/>
    <property type="match status" value="1"/>
</dbReference>
<keyword evidence="5 11" id="KW-0520">NAD</keyword>
<evidence type="ECO:0000256" key="7">
    <source>
        <dbReference type="ARBA" id="ARBA00053241"/>
    </source>
</evidence>
<evidence type="ECO:0000256" key="8">
    <source>
        <dbReference type="PIRNR" id="PIRNR000124"/>
    </source>
</evidence>
<dbReference type="Gene3D" id="1.20.5.100">
    <property type="entry name" value="Cytochrome c1, transmembrane anchor, C-terminal"/>
    <property type="match status" value="1"/>
</dbReference>
<evidence type="ECO:0000256" key="9">
    <source>
        <dbReference type="PIRSR" id="PIRSR500133-1"/>
    </source>
</evidence>
<dbReference type="FunFam" id="3.40.50.720:FF:000032">
    <property type="entry name" value="UDP-glucose 6-dehydrogenase"/>
    <property type="match status" value="1"/>
</dbReference>
<dbReference type="UniPathway" id="UPA00038">
    <property type="reaction ID" value="UER00491"/>
</dbReference>
<evidence type="ECO:0000256" key="5">
    <source>
        <dbReference type="ARBA" id="ARBA00023027"/>
    </source>
</evidence>
<dbReference type="RefSeq" id="WP_042494988.1">
    <property type="nucleotide sequence ID" value="NZ_BBNU01000001.1"/>
</dbReference>
<dbReference type="InterPro" id="IPR014026">
    <property type="entry name" value="UDP-Glc/GDP-Man_DH_dimer"/>
</dbReference>
<dbReference type="InterPro" id="IPR036220">
    <property type="entry name" value="UDP-Glc/GDP-Man_DH_C_sf"/>
</dbReference>
<dbReference type="GO" id="GO:0051287">
    <property type="term" value="F:NAD binding"/>
    <property type="evidence" value="ECO:0007669"/>
    <property type="project" value="InterPro"/>
</dbReference>
<dbReference type="PIRSF" id="PIRSF000124">
    <property type="entry name" value="UDPglc_GDPman_dh"/>
    <property type="match status" value="1"/>
</dbReference>
<feature type="active site" description="Nucleophile" evidence="9">
    <location>
        <position position="273"/>
    </location>
</feature>
<evidence type="ECO:0000256" key="2">
    <source>
        <dbReference type="ARBA" id="ARBA00006601"/>
    </source>
</evidence>
<dbReference type="Pfam" id="PF03720">
    <property type="entry name" value="UDPG_MGDP_dh_C"/>
    <property type="match status" value="1"/>
</dbReference>
<feature type="binding site" evidence="11">
    <location>
        <begin position="273"/>
        <end position="276"/>
    </location>
    <ligand>
        <name>NAD(+)</name>
        <dbReference type="ChEBI" id="CHEBI:57540"/>
    </ligand>
</feature>
<dbReference type="STRING" id="221126.SAMN04489722_102258"/>
<comment type="similarity">
    <text evidence="2 8">Belongs to the UDP-glucose/GDP-mannose dehydrogenase family.</text>
</comment>
<dbReference type="EC" id="1.1.1.22" evidence="3"/>
<dbReference type="FunFam" id="1.20.5.100:FF:000001">
    <property type="entry name" value="UDP-glucose 6-dehydrogenase"/>
    <property type="match status" value="1"/>
</dbReference>
<dbReference type="GO" id="GO:0003979">
    <property type="term" value="F:UDP-glucose 6-dehydrogenase activity"/>
    <property type="evidence" value="ECO:0007669"/>
    <property type="project" value="UniProtKB-EC"/>
</dbReference>
<dbReference type="InterPro" id="IPR028356">
    <property type="entry name" value="UDPglc_DH_euk"/>
</dbReference>
<dbReference type="FunFam" id="3.40.50.720:FF:000193">
    <property type="entry name" value="UDP-glucose 6-dehydrogenase"/>
    <property type="match status" value="1"/>
</dbReference>
<evidence type="ECO:0000313" key="13">
    <source>
        <dbReference type="EMBL" id="GAL77638.1"/>
    </source>
</evidence>
<dbReference type="SUPFAM" id="SSF48179">
    <property type="entry name" value="6-phosphogluconate dehydrogenase C-terminal domain-like"/>
    <property type="match status" value="1"/>
</dbReference>
<comment type="catalytic activity">
    <reaction evidence="6">
        <text>UDP-alpha-D-glucose + 2 NAD(+) + H2O = UDP-alpha-D-glucuronate + 2 NADH + 3 H(+)</text>
        <dbReference type="Rhea" id="RHEA:23596"/>
        <dbReference type="ChEBI" id="CHEBI:15377"/>
        <dbReference type="ChEBI" id="CHEBI:15378"/>
        <dbReference type="ChEBI" id="CHEBI:57540"/>
        <dbReference type="ChEBI" id="CHEBI:57945"/>
        <dbReference type="ChEBI" id="CHEBI:58052"/>
        <dbReference type="ChEBI" id="CHEBI:58885"/>
        <dbReference type="EC" id="1.1.1.22"/>
    </reaction>
</comment>
<feature type="binding site" evidence="10">
    <location>
        <position position="439"/>
    </location>
    <ligand>
        <name>substrate</name>
    </ligand>
</feature>
<evidence type="ECO:0000256" key="6">
    <source>
        <dbReference type="ARBA" id="ARBA00047473"/>
    </source>
</evidence>
<dbReference type="SUPFAM" id="SSF52413">
    <property type="entry name" value="UDP-glucose/GDP-mannose dehydrogenase C-terminal domain"/>
    <property type="match status" value="1"/>
</dbReference>
<feature type="binding site" evidence="11">
    <location>
        <position position="166"/>
    </location>
    <ligand>
        <name>NAD(+)</name>
        <dbReference type="ChEBI" id="CHEBI:57540"/>
    </ligand>
</feature>
<feature type="binding site" evidence="10">
    <location>
        <begin position="264"/>
        <end position="270"/>
    </location>
    <ligand>
        <name>substrate</name>
    </ligand>
</feature>
<dbReference type="Proteomes" id="UP000029643">
    <property type="component" value="Unassembled WGS sequence"/>
</dbReference>
<dbReference type="InterPro" id="IPR014027">
    <property type="entry name" value="UDP-Glc/GDP-Man_DH_C"/>
</dbReference>
<evidence type="ECO:0000313" key="14">
    <source>
        <dbReference type="Proteomes" id="UP000029643"/>
    </source>
</evidence>
<feature type="domain" description="UDP-glucose/GDP-mannose dehydrogenase C-terminal" evidence="12">
    <location>
        <begin position="329"/>
        <end position="444"/>
    </location>
</feature>
<dbReference type="InterPro" id="IPR036291">
    <property type="entry name" value="NAD(P)-bd_dom_sf"/>
</dbReference>
<keyword evidence="4 13" id="KW-0560">Oxidoreductase</keyword>
<feature type="binding site" evidence="11">
    <location>
        <position position="40"/>
    </location>
    <ligand>
        <name>NAD(+)</name>
        <dbReference type="ChEBI" id="CHEBI:57540"/>
    </ligand>
</feature>
<dbReference type="PIRSF" id="PIRSF500133">
    <property type="entry name" value="UDPglc_DH_euk"/>
    <property type="match status" value="1"/>
</dbReference>
<dbReference type="EMBL" id="BBNU01000001">
    <property type="protein sequence ID" value="GAL77638.1"/>
    <property type="molecule type" value="Genomic_DNA"/>
</dbReference>
<feature type="binding site" evidence="11">
    <location>
        <begin position="10"/>
        <end position="15"/>
    </location>
    <ligand>
        <name>NAD(+)</name>
        <dbReference type="ChEBI" id="CHEBI:57540"/>
    </ligand>
</feature>
<comment type="function">
    <text evidence="7">Catalyzes the conversion of UDP-glucose into UDP-glucuronate, one of the precursors of teichuronic acid.</text>
</comment>
<dbReference type="PANTHER" id="PTHR11374">
    <property type="entry name" value="UDP-GLUCOSE DEHYDROGENASE/UDP-MANNAC DEHYDROGENASE"/>
    <property type="match status" value="1"/>
</dbReference>
<dbReference type="SUPFAM" id="SSF51735">
    <property type="entry name" value="NAD(P)-binding Rossmann-fold domains"/>
    <property type="match status" value="1"/>
</dbReference>
<evidence type="ECO:0000259" key="12">
    <source>
        <dbReference type="SMART" id="SM00984"/>
    </source>
</evidence>
<reference evidence="13 14" key="1">
    <citation type="journal article" date="2014" name="Genome Announc.">
        <title>Draft Genome Sequences of Marine Flavobacterium Algibacter lectus Strains SS8 and NR4.</title>
        <authorList>
            <person name="Takatani N."/>
            <person name="Nakanishi M."/>
            <person name="Meirelles P."/>
            <person name="Mino S."/>
            <person name="Suda W."/>
            <person name="Oshima K."/>
            <person name="Hattori M."/>
            <person name="Ohkuma M."/>
            <person name="Hosokawa M."/>
            <person name="Miyashita K."/>
            <person name="Thompson F.L."/>
            <person name="Niwa A."/>
            <person name="Sawabe T."/>
            <person name="Sawabe T."/>
        </authorList>
    </citation>
    <scope>NUCLEOTIDE SEQUENCE [LARGE SCALE GENOMIC DNA]</scope>
    <source>
        <strain evidence="14">JCM19274</strain>
    </source>
</reference>
<feature type="binding site" evidence="11">
    <location>
        <position position="35"/>
    </location>
    <ligand>
        <name>NAD(+)</name>
        <dbReference type="ChEBI" id="CHEBI:57540"/>
    </ligand>
</feature>
<feature type="binding site" evidence="10">
    <location>
        <begin position="162"/>
        <end position="166"/>
    </location>
    <ligand>
        <name>substrate</name>
    </ligand>
</feature>
<dbReference type="GO" id="GO:0006065">
    <property type="term" value="P:UDP-glucuronate biosynthetic process"/>
    <property type="evidence" value="ECO:0007669"/>
    <property type="project" value="UniProtKB-UniPathway"/>
</dbReference>
<evidence type="ECO:0000256" key="11">
    <source>
        <dbReference type="PIRSR" id="PIRSR500133-3"/>
    </source>
</evidence>
<feature type="binding site" evidence="11">
    <location>
        <position position="343"/>
    </location>
    <ligand>
        <name>NAD(+)</name>
        <dbReference type="ChEBI" id="CHEBI:57540"/>
    </ligand>
</feature>
<evidence type="ECO:0000256" key="1">
    <source>
        <dbReference type="ARBA" id="ARBA00004701"/>
    </source>
</evidence>
<comment type="caution">
    <text evidence="13">The sequence shown here is derived from an EMBL/GenBank/DDBJ whole genome shotgun (WGS) entry which is preliminary data.</text>
</comment>
<evidence type="ECO:0000256" key="10">
    <source>
        <dbReference type="PIRSR" id="PIRSR500133-2"/>
    </source>
</evidence>
<evidence type="ECO:0000256" key="3">
    <source>
        <dbReference type="ARBA" id="ARBA00012954"/>
    </source>
</evidence>
<dbReference type="InterPro" id="IPR008927">
    <property type="entry name" value="6-PGluconate_DH-like_C_sf"/>
</dbReference>
<gene>
    <name evidence="13" type="ORF">JCM19274_5351</name>
</gene>
<dbReference type="PANTHER" id="PTHR11374:SF3">
    <property type="entry name" value="UDP-GLUCOSE 6-DEHYDROGENASE"/>
    <property type="match status" value="1"/>
</dbReference>
<name>A0A090WN45_9FLAO</name>
<feature type="binding site" evidence="10">
    <location>
        <begin position="335"/>
        <end position="336"/>
    </location>
    <ligand>
        <name>substrate</name>
    </ligand>
</feature>
<dbReference type="InterPro" id="IPR001732">
    <property type="entry name" value="UDP-Glc/GDP-Man_DH_N"/>
</dbReference>
<dbReference type="Pfam" id="PF00984">
    <property type="entry name" value="UDPG_MGDP_dh"/>
    <property type="match status" value="1"/>
</dbReference>
<organism evidence="13 14">
    <name type="scientific">Algibacter lectus</name>
    <dbReference type="NCBI Taxonomy" id="221126"/>
    <lineage>
        <taxon>Bacteria</taxon>
        <taxon>Pseudomonadati</taxon>
        <taxon>Bacteroidota</taxon>
        <taxon>Flavobacteriia</taxon>
        <taxon>Flavobacteriales</taxon>
        <taxon>Flavobacteriaceae</taxon>
        <taxon>Algibacter</taxon>
    </lineage>
</organism>
<comment type="pathway">
    <text evidence="1">Nucleotide-sugar biosynthesis; UDP-alpha-D-glucuronate biosynthesis; UDP-alpha-D-glucuronate from UDP-alpha-D-glucose: step 1/1.</text>
</comment>
<protein>
    <recommendedName>
        <fullName evidence="3">UDP-glucose 6-dehydrogenase</fullName>
        <ecNumber evidence="3">1.1.1.22</ecNumber>
    </recommendedName>
</protein>
<dbReference type="InterPro" id="IPR017476">
    <property type="entry name" value="UDP-Glc/GDP-Man"/>
</dbReference>
<evidence type="ECO:0000256" key="4">
    <source>
        <dbReference type="ARBA" id="ARBA00023002"/>
    </source>
</evidence>
<dbReference type="GO" id="GO:0006024">
    <property type="term" value="P:glycosaminoglycan biosynthetic process"/>
    <property type="evidence" value="ECO:0007669"/>
    <property type="project" value="TreeGrafter"/>
</dbReference>
<dbReference type="NCBIfam" id="TIGR03026">
    <property type="entry name" value="NDP-sugDHase"/>
    <property type="match status" value="1"/>
</dbReference>
<dbReference type="Gene3D" id="3.40.50.720">
    <property type="entry name" value="NAD(P)-binding Rossmann-like Domain"/>
    <property type="match status" value="2"/>
</dbReference>
<feature type="binding site" evidence="11">
    <location>
        <begin position="91"/>
        <end position="95"/>
    </location>
    <ligand>
        <name>NAD(+)</name>
        <dbReference type="ChEBI" id="CHEBI:57540"/>
    </ligand>
</feature>
<dbReference type="SMART" id="SM00984">
    <property type="entry name" value="UDPG_MGDP_dh_C"/>
    <property type="match status" value="1"/>
</dbReference>
<feature type="binding site" evidence="11">
    <location>
        <begin position="132"/>
        <end position="133"/>
    </location>
    <ligand>
        <name>NAD(+)</name>
        <dbReference type="ChEBI" id="CHEBI:57540"/>
    </ligand>
</feature>
<feature type="binding site" evidence="10">
    <location>
        <begin position="217"/>
        <end position="221"/>
    </location>
    <ligand>
        <name>substrate</name>
    </ligand>
</feature>
<feature type="binding site" evidence="10">
    <location>
        <position position="257"/>
    </location>
    <ligand>
        <name>substrate</name>
    </ligand>
</feature>
<sequence length="459" mass="50872">MKVKSICCIGAGYVGGPTMAVIAKNNPHLKITIVDINQARIDAWNDADVSKLPIYEPGLADIVKETRGKNLFFSTNIDQAIDEAEMIFISVNTPTKTYGKGKGMAADLKYIELCARNIADVAKTDKIVVEKSTLPVRTAEAIKSILHNTGNAINFHILSNPEFLAEGTAIEDLLNPDRVLIGGESEEAIETLAHIYSSWVADDKILRTNLWSSELSKLTANAFLAQRISSINSISELCELTGANVNEVAKAIGMDSRIGSKFLKASVGFGGSCFQKDILNLVYIARSYGLTEVADYWEQVIIMNDHQKRRFSDRLIKTLYNTVSGKKIALLGWAFKKDTNDTRESAAIYVADHLLNEQANITVFDPKVPHAKVQTDLNYLNTRSEAENEVGAISVDSAYDAANDAHAIAIMTEWDEFKTYDWKTIYSNMKKPAFIFDGRNILDKAEMEHIGFEYYSIGQ</sequence>